<evidence type="ECO:0000313" key="1">
    <source>
        <dbReference type="EMBL" id="CAB4143105.1"/>
    </source>
</evidence>
<sequence length="125" mass="14773">MKETKIHKVFPTKKKSFYFQLHIHPSQKSLRAYWDILNKDYIPHSSRTVKAFFLSYEISCGKCIGEIHLTKSLPPDIIAHECLHALIHWGKLKNLNIYHAEEQFCWVYQIILKSVLKFLGRADNF</sequence>
<organism evidence="1">
    <name type="scientific">uncultured Caudovirales phage</name>
    <dbReference type="NCBI Taxonomy" id="2100421"/>
    <lineage>
        <taxon>Viruses</taxon>
        <taxon>Duplodnaviria</taxon>
        <taxon>Heunggongvirae</taxon>
        <taxon>Uroviricota</taxon>
        <taxon>Caudoviricetes</taxon>
        <taxon>Peduoviridae</taxon>
        <taxon>Maltschvirus</taxon>
        <taxon>Maltschvirus maltsch</taxon>
    </lineage>
</organism>
<name>A0A6J5M7R4_9CAUD</name>
<proteinExistence type="predicted"/>
<protein>
    <submittedName>
        <fullName evidence="1">Uncharacterized protein</fullName>
    </submittedName>
</protein>
<accession>A0A6J5M7R4</accession>
<gene>
    <name evidence="1" type="ORF">UFOVP434_78</name>
</gene>
<reference evidence="1" key="1">
    <citation type="submission" date="2020-04" db="EMBL/GenBank/DDBJ databases">
        <authorList>
            <person name="Chiriac C."/>
            <person name="Salcher M."/>
            <person name="Ghai R."/>
            <person name="Kavagutti S V."/>
        </authorList>
    </citation>
    <scope>NUCLEOTIDE SEQUENCE</scope>
</reference>
<dbReference type="EMBL" id="LR796415">
    <property type="protein sequence ID" value="CAB4143105.1"/>
    <property type="molecule type" value="Genomic_DNA"/>
</dbReference>